<feature type="compositionally biased region" description="Polar residues" evidence="1">
    <location>
        <begin position="651"/>
        <end position="662"/>
    </location>
</feature>
<sequence>MKKYYHCFCILLLFSTTVFSQTTNISDLYQEYFKVSEDEAIFVHLNKTSYLAGEEIWFKSYIFNKRNEEISEVSTNLYVGLYDEEGKQVSKKLFRIRQGFTYGNLALDKEIKSGTYFIKAATQRMVDEKSTEVFIEEITVFGSNIPPQKKQKNDIKYDIQFLPEGGHLVKDVENTIAFKAISEEGKGVYVNGIIYDENNQEVTTFESNNYGFGTFKLSPKAENTFRAKTTFKEEITSEKTLPKVENTGIVIQVDNIQKDTIQISFNTNPETLQSIVSKDYTVLIHKDGLSRSMPFSFKNNEKVDLLIPRSRLFNGVNTITLFDGKTPILERLFFNRKIVKNLSVMVKKVETENDFTKFAMYLVKNKPRIREANVSISILPETTEAYNPAHNIFSSFYLKPYVRGEIENPKYYFPNNTKTKRKALDALLITQGWSKYDWTAIFQDKPKQSITTKGVTIRGTVNFPTKRVKGMFLHDTKDLPAQYIPIDDERKFVIYNLFPEAGEKLRFSYINHKKEFLKPKLYLRYNVSDEKDEIPANAIIDRSLLNKNNIFILPDGFFPEDSEALYAVHLKAKNKKNKEKRDPMMFNGRETKITESEYLRYPNIGAFLQNNGFDVNDANISLGQITIYARRPQTLGQLRPEKPKPKRLDDSTGSPQGGSNTDAAAATPKENISSRFTKVEPLVFVNDVPLTSFDVLTTLNMANIERIIIDKSGIGYGIRGTGGVIKIFTRNTPLTPTSRTRRDSYVNQTPPIGFSVAKAYYEPKYRSFSSEAYQKYGAIDWRPNNRIPRRGPFNFVVKHKDVKTITMFIEGISKDGSLISEKRTIILADDDN</sequence>
<evidence type="ECO:0000313" key="4">
    <source>
        <dbReference type="Proteomes" id="UP000002945"/>
    </source>
</evidence>
<dbReference type="OrthoDB" id="679547at2"/>
<dbReference type="Gene3D" id="2.170.130.10">
    <property type="entry name" value="TonB-dependent receptor, plug domain"/>
    <property type="match status" value="1"/>
</dbReference>
<dbReference type="EMBL" id="ABIB01000001">
    <property type="protein sequence ID" value="EDP98224.1"/>
    <property type="molecule type" value="Genomic_DNA"/>
</dbReference>
<keyword evidence="2" id="KW-0732">Signal</keyword>
<dbReference type="HOGENOM" id="CLU_013214_1_0_10"/>
<evidence type="ECO:0000256" key="2">
    <source>
        <dbReference type="SAM" id="SignalP"/>
    </source>
</evidence>
<dbReference type="eggNOG" id="COG2373">
    <property type="taxonomic scope" value="Bacteria"/>
</dbReference>
<name>A9DJZ4_9FLAO</name>
<dbReference type="SUPFAM" id="SSF56935">
    <property type="entry name" value="Porins"/>
    <property type="match status" value="1"/>
</dbReference>
<feature type="region of interest" description="Disordered" evidence="1">
    <location>
        <begin position="633"/>
        <end position="669"/>
    </location>
</feature>
<accession>A9DJZ4</accession>
<dbReference type="AlphaFoldDB" id="A9DJZ4"/>
<keyword evidence="4" id="KW-1185">Reference proteome</keyword>
<feature type="compositionally biased region" description="Basic and acidic residues" evidence="1">
    <location>
        <begin position="639"/>
        <end position="650"/>
    </location>
</feature>
<dbReference type="Gene3D" id="2.60.40.1930">
    <property type="match status" value="1"/>
</dbReference>
<dbReference type="RefSeq" id="WP_007095237.1">
    <property type="nucleotide sequence ID" value="NZ_CP142125.1"/>
</dbReference>
<organism evidence="3 4">
    <name type="scientific">Kordia algicida OT-1</name>
    <dbReference type="NCBI Taxonomy" id="391587"/>
    <lineage>
        <taxon>Bacteria</taxon>
        <taxon>Pseudomonadati</taxon>
        <taxon>Bacteroidota</taxon>
        <taxon>Flavobacteriia</taxon>
        <taxon>Flavobacteriales</taxon>
        <taxon>Flavobacteriaceae</taxon>
        <taxon>Kordia</taxon>
    </lineage>
</organism>
<evidence type="ECO:0000313" key="3">
    <source>
        <dbReference type="EMBL" id="EDP98224.1"/>
    </source>
</evidence>
<evidence type="ECO:0000256" key="1">
    <source>
        <dbReference type="SAM" id="MobiDB-lite"/>
    </source>
</evidence>
<protein>
    <recommendedName>
        <fullName evidence="5">TonB-dependent receptor plug domain-containing protein</fullName>
    </recommendedName>
</protein>
<evidence type="ECO:0008006" key="5">
    <source>
        <dbReference type="Google" id="ProtNLM"/>
    </source>
</evidence>
<comment type="caution">
    <text evidence="3">The sequence shown here is derived from an EMBL/GenBank/DDBJ whole genome shotgun (WGS) entry which is preliminary data.</text>
</comment>
<feature type="signal peptide" evidence="2">
    <location>
        <begin position="1"/>
        <end position="20"/>
    </location>
</feature>
<gene>
    <name evidence="3" type="ORF">KAOT1_13442</name>
</gene>
<dbReference type="Proteomes" id="UP000002945">
    <property type="component" value="Unassembled WGS sequence"/>
</dbReference>
<proteinExistence type="predicted"/>
<dbReference type="InterPro" id="IPR037066">
    <property type="entry name" value="Plug_dom_sf"/>
</dbReference>
<reference evidence="3 4" key="1">
    <citation type="journal article" date="2011" name="J. Bacteriol.">
        <title>Genome sequence of the algicidal bacterium Kordia algicida OT-1.</title>
        <authorList>
            <person name="Lee H.S."/>
            <person name="Kang S.G."/>
            <person name="Kwon K.K."/>
            <person name="Lee J.H."/>
            <person name="Kim S.J."/>
        </authorList>
    </citation>
    <scope>NUCLEOTIDE SEQUENCE [LARGE SCALE GENOMIC DNA]</scope>
    <source>
        <strain evidence="3 4">OT-1</strain>
    </source>
</reference>
<dbReference type="STRING" id="391587.KAOT1_13442"/>
<feature type="chain" id="PRO_5002734069" description="TonB-dependent receptor plug domain-containing protein" evidence="2">
    <location>
        <begin position="21"/>
        <end position="832"/>
    </location>
</feature>